<keyword evidence="2" id="KW-0472">Membrane</keyword>
<dbReference type="InterPro" id="IPR036291">
    <property type="entry name" value="NAD(P)-bd_dom_sf"/>
</dbReference>
<keyword evidence="1" id="KW-0560">Oxidoreductase</keyword>
<evidence type="ECO:0000313" key="4">
    <source>
        <dbReference type="Proteomes" id="UP000799118"/>
    </source>
</evidence>
<proteinExistence type="predicted"/>
<dbReference type="OrthoDB" id="2898509at2759"/>
<dbReference type="Gene3D" id="3.40.50.720">
    <property type="entry name" value="NAD(P)-binding Rossmann-like Domain"/>
    <property type="match status" value="1"/>
</dbReference>
<feature type="transmembrane region" description="Helical" evidence="2">
    <location>
        <begin position="18"/>
        <end position="40"/>
    </location>
</feature>
<gene>
    <name evidence="3" type="ORF">BT96DRAFT_974536</name>
</gene>
<evidence type="ECO:0000256" key="1">
    <source>
        <dbReference type="ARBA" id="ARBA00023002"/>
    </source>
</evidence>
<keyword evidence="2" id="KW-0812">Transmembrane</keyword>
<evidence type="ECO:0008006" key="5">
    <source>
        <dbReference type="Google" id="ProtNLM"/>
    </source>
</evidence>
<accession>A0A6A4HS14</accession>
<sequence length="184" mass="20319">MPSLLEARSSNVSYRPSYIPVAVFVGGTGGIGASAAGLLAKYTEGNIHVIIAGRNRADGAQVLESLVNSLSYHDSEANGQSNRELLRKFVFCDASSITCSFDTVDGLDLRLMMRYYHRFKMAYELMPLLRKARDEGQDAKFLSILASGFNYSVDPNVFGFKNLEGFLKHSQLGLPVQFIRDQIP</sequence>
<dbReference type="GO" id="GO:0016491">
    <property type="term" value="F:oxidoreductase activity"/>
    <property type="evidence" value="ECO:0007669"/>
    <property type="project" value="UniProtKB-KW"/>
</dbReference>
<protein>
    <recommendedName>
        <fullName evidence="5">Ketoreductase (KR) domain-containing protein</fullName>
    </recommendedName>
</protein>
<dbReference type="AlphaFoldDB" id="A0A6A4HS14"/>
<dbReference type="SUPFAM" id="SSF51735">
    <property type="entry name" value="NAD(P)-binding Rossmann-fold domains"/>
    <property type="match status" value="1"/>
</dbReference>
<evidence type="ECO:0000313" key="3">
    <source>
        <dbReference type="EMBL" id="KAE9401932.1"/>
    </source>
</evidence>
<name>A0A6A4HS14_9AGAR</name>
<evidence type="ECO:0000256" key="2">
    <source>
        <dbReference type="SAM" id="Phobius"/>
    </source>
</evidence>
<dbReference type="Proteomes" id="UP000799118">
    <property type="component" value="Unassembled WGS sequence"/>
</dbReference>
<dbReference type="PANTHER" id="PTHR47534">
    <property type="entry name" value="YALI0E05731P"/>
    <property type="match status" value="1"/>
</dbReference>
<dbReference type="InterPro" id="IPR052228">
    <property type="entry name" value="Sec_Metab_Biosynth_Oxidored"/>
</dbReference>
<organism evidence="3 4">
    <name type="scientific">Gymnopus androsaceus JB14</name>
    <dbReference type="NCBI Taxonomy" id="1447944"/>
    <lineage>
        <taxon>Eukaryota</taxon>
        <taxon>Fungi</taxon>
        <taxon>Dikarya</taxon>
        <taxon>Basidiomycota</taxon>
        <taxon>Agaricomycotina</taxon>
        <taxon>Agaricomycetes</taxon>
        <taxon>Agaricomycetidae</taxon>
        <taxon>Agaricales</taxon>
        <taxon>Marasmiineae</taxon>
        <taxon>Omphalotaceae</taxon>
        <taxon>Gymnopus</taxon>
    </lineage>
</organism>
<dbReference type="EMBL" id="ML769440">
    <property type="protein sequence ID" value="KAE9401932.1"/>
    <property type="molecule type" value="Genomic_DNA"/>
</dbReference>
<keyword evidence="2" id="KW-1133">Transmembrane helix</keyword>
<dbReference type="PANTHER" id="PTHR47534:SF3">
    <property type="entry name" value="ALCOHOL DEHYDROGENASE-LIKE C-TERMINAL DOMAIN-CONTAINING PROTEIN"/>
    <property type="match status" value="1"/>
</dbReference>
<reference evidence="3" key="1">
    <citation type="journal article" date="2019" name="Environ. Microbiol.">
        <title>Fungal ecological strategies reflected in gene transcription - a case study of two litter decomposers.</title>
        <authorList>
            <person name="Barbi F."/>
            <person name="Kohler A."/>
            <person name="Barry K."/>
            <person name="Baskaran P."/>
            <person name="Daum C."/>
            <person name="Fauchery L."/>
            <person name="Ihrmark K."/>
            <person name="Kuo A."/>
            <person name="LaButti K."/>
            <person name="Lipzen A."/>
            <person name="Morin E."/>
            <person name="Grigoriev I.V."/>
            <person name="Henrissat B."/>
            <person name="Lindahl B."/>
            <person name="Martin F."/>
        </authorList>
    </citation>
    <scope>NUCLEOTIDE SEQUENCE</scope>
    <source>
        <strain evidence="3">JB14</strain>
    </source>
</reference>
<keyword evidence="4" id="KW-1185">Reference proteome</keyword>